<evidence type="ECO:0000256" key="10">
    <source>
        <dbReference type="SAM" id="MobiDB-lite"/>
    </source>
</evidence>
<evidence type="ECO:0000256" key="7">
    <source>
        <dbReference type="ARBA" id="ARBA00022989"/>
    </source>
</evidence>
<evidence type="ECO:0000256" key="8">
    <source>
        <dbReference type="ARBA" id="ARBA00023136"/>
    </source>
</evidence>
<comment type="caution">
    <text evidence="11">The sequence shown here is derived from an EMBL/GenBank/DDBJ whole genome shotgun (WGS) entry which is preliminary data.</text>
</comment>
<evidence type="ECO:0000256" key="9">
    <source>
        <dbReference type="RuleBase" id="RU363121"/>
    </source>
</evidence>
<accession>A0A1Z5JTE8</accession>
<dbReference type="GO" id="GO:0016020">
    <property type="term" value="C:membrane"/>
    <property type="evidence" value="ECO:0007669"/>
    <property type="project" value="UniProtKB-SubCell"/>
</dbReference>
<dbReference type="SUPFAM" id="SSF103473">
    <property type="entry name" value="MFS general substrate transporter"/>
    <property type="match status" value="1"/>
</dbReference>
<keyword evidence="8 9" id="KW-0472">Membrane</keyword>
<evidence type="ECO:0000256" key="5">
    <source>
        <dbReference type="ARBA" id="ARBA00022741"/>
    </source>
</evidence>
<dbReference type="Pfam" id="PF03219">
    <property type="entry name" value="TLC"/>
    <property type="match status" value="1"/>
</dbReference>
<feature type="transmembrane region" description="Helical" evidence="9">
    <location>
        <begin position="367"/>
        <end position="387"/>
    </location>
</feature>
<comment type="similarity">
    <text evidence="2 9">Belongs to the ADP/ATP translocase tlc family.</text>
</comment>
<keyword evidence="4 9" id="KW-0812">Transmembrane</keyword>
<evidence type="ECO:0000256" key="6">
    <source>
        <dbReference type="ARBA" id="ARBA00022840"/>
    </source>
</evidence>
<keyword evidence="6 9" id="KW-0067">ATP-binding</keyword>
<feature type="region of interest" description="Disordered" evidence="10">
    <location>
        <begin position="531"/>
        <end position="552"/>
    </location>
</feature>
<sequence>MGADYEQDEPEFLPLEIDRTLLNPSQRSRYTSTEDSHEPEWIRAYWLGFGMFLILAAFWLLDTLKEPTFGSLVAGNLDHHLPIAKLVSVAATLVLVCCVEYLSNRHDLEMRQSTLQEKEVSEGPETWSTMNVATTSTNFDRLSYHSDITDDPLSSRIFLYVCIPYCIIFAIMASLLQFNPLVALTDPAKDLNATTTYWNVVGYCWFAAVESFGSIAVATFWSFCNSNLSLHDAERFYGIIIALAQLGAILGSTMVTTRIWTSITLIVLACLIIVLHVIVMRIYSRRYPSTSDVPQEPTEDDNDTDGDSFWTGIYHIVGNNYVILIMGASCLYEVSLTCLDYQLKLLGYSRFEESDHKMSFKQFMGHYGQLVNVSSLFISSIIFPRFIQRFGLRITIRLFPTLLLVINVLTFGAIPGNLTVLFLSMSLLKAMTYSMHDPAKEILYIPTSNSIKLKSKFWIDVVGARVAKAIGSTINKMAGSVDRSIRVASAPSLLTAALLWWVCYRVGEQFDDLVASGTVVGAKKQELNSLDRSQFRPVDTYEDEKDDDAQSS</sequence>
<dbReference type="PANTHER" id="PTHR31187">
    <property type="match status" value="1"/>
</dbReference>
<evidence type="ECO:0000313" key="12">
    <source>
        <dbReference type="Proteomes" id="UP000198406"/>
    </source>
</evidence>
<evidence type="ECO:0000256" key="2">
    <source>
        <dbReference type="ARBA" id="ARBA00007127"/>
    </source>
</evidence>
<dbReference type="OrthoDB" id="194566at2759"/>
<feature type="transmembrane region" description="Helical" evidence="9">
    <location>
        <begin position="157"/>
        <end position="176"/>
    </location>
</feature>
<evidence type="ECO:0000313" key="11">
    <source>
        <dbReference type="EMBL" id="GAX17314.1"/>
    </source>
</evidence>
<evidence type="ECO:0000256" key="1">
    <source>
        <dbReference type="ARBA" id="ARBA00004141"/>
    </source>
</evidence>
<keyword evidence="7 9" id="KW-1133">Transmembrane helix</keyword>
<keyword evidence="3 9" id="KW-0813">Transport</keyword>
<feature type="transmembrane region" description="Helical" evidence="9">
    <location>
        <begin position="81"/>
        <end position="102"/>
    </location>
</feature>
<comment type="subcellular location">
    <subcellularLocation>
        <location evidence="1 9">Membrane</location>
        <topology evidence="1 9">Multi-pass membrane protein</topology>
    </subcellularLocation>
</comment>
<keyword evidence="12" id="KW-1185">Reference proteome</keyword>
<evidence type="ECO:0000256" key="3">
    <source>
        <dbReference type="ARBA" id="ARBA00022448"/>
    </source>
</evidence>
<dbReference type="EMBL" id="BDSP01000114">
    <property type="protein sequence ID" value="GAX17314.1"/>
    <property type="molecule type" value="Genomic_DNA"/>
</dbReference>
<protein>
    <recommendedName>
        <fullName evidence="9">ADP,ATP carrier protein</fullName>
    </recommendedName>
</protein>
<dbReference type="InParanoid" id="A0A1Z5JTE8"/>
<feature type="transmembrane region" description="Helical" evidence="9">
    <location>
        <begin position="259"/>
        <end position="279"/>
    </location>
</feature>
<organism evidence="11 12">
    <name type="scientific">Fistulifera solaris</name>
    <name type="common">Oleaginous diatom</name>
    <dbReference type="NCBI Taxonomy" id="1519565"/>
    <lineage>
        <taxon>Eukaryota</taxon>
        <taxon>Sar</taxon>
        <taxon>Stramenopiles</taxon>
        <taxon>Ochrophyta</taxon>
        <taxon>Bacillariophyta</taxon>
        <taxon>Bacillariophyceae</taxon>
        <taxon>Bacillariophycidae</taxon>
        <taxon>Naviculales</taxon>
        <taxon>Naviculaceae</taxon>
        <taxon>Fistulifera</taxon>
    </lineage>
</organism>
<feature type="compositionally biased region" description="Acidic residues" evidence="10">
    <location>
        <begin position="540"/>
        <end position="552"/>
    </location>
</feature>
<feature type="transmembrane region" description="Helical" evidence="9">
    <location>
        <begin position="236"/>
        <end position="253"/>
    </location>
</feature>
<evidence type="ECO:0000256" key="4">
    <source>
        <dbReference type="ARBA" id="ARBA00022692"/>
    </source>
</evidence>
<reference evidence="11 12" key="1">
    <citation type="journal article" date="2015" name="Plant Cell">
        <title>Oil accumulation by the oleaginous diatom Fistulifera solaris as revealed by the genome and transcriptome.</title>
        <authorList>
            <person name="Tanaka T."/>
            <person name="Maeda Y."/>
            <person name="Veluchamy A."/>
            <person name="Tanaka M."/>
            <person name="Abida H."/>
            <person name="Marechal E."/>
            <person name="Bowler C."/>
            <person name="Muto M."/>
            <person name="Sunaga Y."/>
            <person name="Tanaka M."/>
            <person name="Yoshino T."/>
            <person name="Taniguchi T."/>
            <person name="Fukuda Y."/>
            <person name="Nemoto M."/>
            <person name="Matsumoto M."/>
            <person name="Wong P.S."/>
            <person name="Aburatani S."/>
            <person name="Fujibuchi W."/>
        </authorList>
    </citation>
    <scope>NUCLEOTIDE SEQUENCE [LARGE SCALE GENOMIC DNA]</scope>
    <source>
        <strain evidence="11 12">JPCC DA0580</strain>
    </source>
</reference>
<feature type="transmembrane region" description="Helical" evidence="9">
    <location>
        <begin position="399"/>
        <end position="423"/>
    </location>
</feature>
<gene>
    <name evidence="11" type="ORF">FisN_10Lh178</name>
</gene>
<dbReference type="Proteomes" id="UP000198406">
    <property type="component" value="Unassembled WGS sequence"/>
</dbReference>
<proteinExistence type="inferred from homology"/>
<dbReference type="AlphaFoldDB" id="A0A1Z5JTE8"/>
<dbReference type="PANTHER" id="PTHR31187:SF1">
    <property type="entry name" value="ADP,ATP CARRIER PROTEIN 1"/>
    <property type="match status" value="1"/>
</dbReference>
<dbReference type="InterPro" id="IPR004667">
    <property type="entry name" value="ADP_ATP_car_bac_type"/>
</dbReference>
<feature type="transmembrane region" description="Helical" evidence="9">
    <location>
        <begin position="196"/>
        <end position="224"/>
    </location>
</feature>
<name>A0A1Z5JTE8_FISSO</name>
<dbReference type="InterPro" id="IPR036259">
    <property type="entry name" value="MFS_trans_sf"/>
</dbReference>
<dbReference type="GO" id="GO:0005524">
    <property type="term" value="F:ATP binding"/>
    <property type="evidence" value="ECO:0007669"/>
    <property type="project" value="UniProtKB-KW"/>
</dbReference>
<dbReference type="GO" id="GO:0005471">
    <property type="term" value="F:ATP:ADP antiporter activity"/>
    <property type="evidence" value="ECO:0007669"/>
    <property type="project" value="InterPro"/>
</dbReference>
<feature type="transmembrane region" description="Helical" evidence="9">
    <location>
        <begin position="44"/>
        <end position="61"/>
    </location>
</feature>
<keyword evidence="5 9" id="KW-0547">Nucleotide-binding</keyword>